<dbReference type="InterPro" id="IPR014819">
    <property type="entry name" value="PriCT_2"/>
</dbReference>
<feature type="region of interest" description="Disordered" evidence="2">
    <location>
        <begin position="46"/>
        <end position="83"/>
    </location>
</feature>
<evidence type="ECO:0000313" key="4">
    <source>
        <dbReference type="EMBL" id="TXL63880.1"/>
    </source>
</evidence>
<feature type="compositionally biased region" description="Polar residues" evidence="2">
    <location>
        <begin position="67"/>
        <end position="76"/>
    </location>
</feature>
<evidence type="ECO:0000313" key="5">
    <source>
        <dbReference type="Proteomes" id="UP000321548"/>
    </source>
</evidence>
<dbReference type="RefSeq" id="WP_147705574.1">
    <property type="nucleotide sequence ID" value="NZ_VDUY01000007.1"/>
</dbReference>
<sequence>MGEVALRHMPADAPDRTQTIVASPDEVAALRRAGVALRAIAPAEDLGPGQAAESAPAADLVAPVTDRGNQAEQSGTSPPPPTITLTVLRGDKPTGKVWSDALGTEVRVRERFDEEKGEMVPDLPYLNRFSSRQVVGIKQLHAALVELSQDPRNYLIPGHPVSPIAAAVRRAFVRTKKTCADYASHLLVLDVDNFVPKADKFVAACDEYIATMLPEAFHGASYIAMRSSSAGSAKSRASGARKLKAKIFFILATPATTLQIKAWLEATGVADAKQYAWAGQPIFIAAPEIPGPDPIQQRVTLVERGAEVVHFVMPPAPEREQREPVDLAKPSSRDVERIQSALDVVDPDDFDYDGWLRILWAVNQGTGGSEEGFAMFDAWSRRSSRYGEEETRKQWGHADPGRAGGITIETLLREARKRSWQDPTLTDGLHNLSVEGLEREARGFEYVVDVRYDFAENVALCVEEEEDRQRIVAAIPNDETRAFVAEGVAAAVEARSAVKKAQANKAPPLPSAVQLITQLQSEPRDNVVATWAARAAHLARSEVEDVIDAVERITRIGKRKLAGALNEARANLARQRAKKEFERVQAGRERIEVEAGEVGTMSQRAESAVVARVPSGGFLSFSGSPVKVEVDTLPCTHLIDDQDVAPPPVLQLKPFNESSMRTTIEENAIFMSRDARGHERREDVPANVIKNVLVNPSPRVPRVTGLISHPVVLPNGEIVAVDGLHAKTGLFLHGAAMGGLRPYTQAEAAAALARLHVLLFGEFEFASELDGYIAIAGLLTGFERRLMPSAPGLAVLASRQSSGKTTLARMIHVALTGHDMPVTTLSESSEELKKHLLAMLVRAPEMVCIDNIGDGMTFRSATLASIMTSSSYRDRRLGVSEEVDVRTETLWVITGNNLQLGADEITRWMVCRLEPKTSRPEEREFRNGDVVGAVRRARVQIIRDIVGIVAGYLASGASVGDGKSTRFKEWDRLVRLPIIWAGGADVTEVFRQNREQSPDEMSKVGVLSAIRDLVGDDEFYPTDVVSWLTGTAPGGEAGMPSAAQDDAMSRLRTSMSEQRIKDIRSTKSVGRALAGMANTTVEADGVFLTLRSRIKDGTRRYRVEVK</sequence>
<evidence type="ECO:0000259" key="3">
    <source>
        <dbReference type="Pfam" id="PF08707"/>
    </source>
</evidence>
<evidence type="ECO:0000256" key="2">
    <source>
        <dbReference type="SAM" id="MobiDB-lite"/>
    </source>
</evidence>
<name>A0A5C8NSE9_9BURK</name>
<comment type="caution">
    <text evidence="4">The sequence shown here is derived from an EMBL/GenBank/DDBJ whole genome shotgun (WGS) entry which is preliminary data.</text>
</comment>
<feature type="coiled-coil region" evidence="1">
    <location>
        <begin position="558"/>
        <end position="594"/>
    </location>
</feature>
<keyword evidence="5" id="KW-1185">Reference proteome</keyword>
<proteinExistence type="predicted"/>
<dbReference type="Proteomes" id="UP000321548">
    <property type="component" value="Unassembled WGS sequence"/>
</dbReference>
<evidence type="ECO:0000256" key="1">
    <source>
        <dbReference type="SAM" id="Coils"/>
    </source>
</evidence>
<reference evidence="4 5" key="1">
    <citation type="submission" date="2019-06" db="EMBL/GenBank/DDBJ databases">
        <title>Quisquiliibacterium sp. nov., isolated from a maize field.</title>
        <authorList>
            <person name="Lin S.-Y."/>
            <person name="Tsai C.-F."/>
            <person name="Young C.-C."/>
        </authorList>
    </citation>
    <scope>NUCLEOTIDE SEQUENCE [LARGE SCALE GENOMIC DNA]</scope>
    <source>
        <strain evidence="4 5">CC-CFT501</strain>
    </source>
</reference>
<keyword evidence="1" id="KW-0175">Coiled coil</keyword>
<dbReference type="GO" id="GO:0016817">
    <property type="term" value="F:hydrolase activity, acting on acid anhydrides"/>
    <property type="evidence" value="ECO:0007669"/>
    <property type="project" value="InterPro"/>
</dbReference>
<feature type="domain" description="Primase C-terminal 2" evidence="3">
    <location>
        <begin position="338"/>
        <end position="415"/>
    </location>
</feature>
<dbReference type="OrthoDB" id="110640at2"/>
<protein>
    <recommendedName>
        <fullName evidence="3">Primase C-terminal 2 domain-containing protein</fullName>
    </recommendedName>
</protein>
<organism evidence="4 5">
    <name type="scientific">Zeimonas arvi</name>
    <dbReference type="NCBI Taxonomy" id="2498847"/>
    <lineage>
        <taxon>Bacteria</taxon>
        <taxon>Pseudomonadati</taxon>
        <taxon>Pseudomonadota</taxon>
        <taxon>Betaproteobacteria</taxon>
        <taxon>Burkholderiales</taxon>
        <taxon>Burkholderiaceae</taxon>
        <taxon>Zeimonas</taxon>
    </lineage>
</organism>
<accession>A0A5C8NSE9</accession>
<gene>
    <name evidence="4" type="ORF">FHP08_16440</name>
</gene>
<dbReference type="Pfam" id="PF08707">
    <property type="entry name" value="PriCT_2"/>
    <property type="match status" value="1"/>
</dbReference>
<dbReference type="AlphaFoldDB" id="A0A5C8NSE9"/>
<dbReference type="EMBL" id="VDUY01000007">
    <property type="protein sequence ID" value="TXL63880.1"/>
    <property type="molecule type" value="Genomic_DNA"/>
</dbReference>